<proteinExistence type="predicted"/>
<protein>
    <submittedName>
        <fullName evidence="1">Uncharacterized protein</fullName>
    </submittedName>
</protein>
<sequence length="96" mass="10705">MLIAGNEFNEFRAVELGELSTIVNGLERKGGNQCLHNTFVKETYGVMGHCLLNFINTSLSYGRIPAALKPAPINSMNLDLRHLLLKKSWKNAYIAN</sequence>
<comment type="caution">
    <text evidence="1">The sequence shown here is derived from an EMBL/GenBank/DDBJ whole genome shotgun (WGS) entry which is preliminary data.</text>
</comment>
<dbReference type="Proteomes" id="UP001516400">
    <property type="component" value="Unassembled WGS sequence"/>
</dbReference>
<accession>A0ABD2MW22</accession>
<dbReference type="AlphaFoldDB" id="A0ABD2MW22"/>
<reference evidence="1 2" key="1">
    <citation type="journal article" date="2021" name="BMC Biol.">
        <title>Horizontally acquired antibacterial genes associated with adaptive radiation of ladybird beetles.</title>
        <authorList>
            <person name="Li H.S."/>
            <person name="Tang X.F."/>
            <person name="Huang Y.H."/>
            <person name="Xu Z.Y."/>
            <person name="Chen M.L."/>
            <person name="Du X.Y."/>
            <person name="Qiu B.Y."/>
            <person name="Chen P.T."/>
            <person name="Zhang W."/>
            <person name="Slipinski A."/>
            <person name="Escalona H.E."/>
            <person name="Waterhouse R.M."/>
            <person name="Zwick A."/>
            <person name="Pang H."/>
        </authorList>
    </citation>
    <scope>NUCLEOTIDE SEQUENCE [LARGE SCALE GENOMIC DNA]</scope>
    <source>
        <strain evidence="1">SYSU2018</strain>
    </source>
</reference>
<evidence type="ECO:0000313" key="2">
    <source>
        <dbReference type="Proteomes" id="UP001516400"/>
    </source>
</evidence>
<dbReference type="EMBL" id="JABFTP020000021">
    <property type="protein sequence ID" value="KAL3270326.1"/>
    <property type="molecule type" value="Genomic_DNA"/>
</dbReference>
<organism evidence="1 2">
    <name type="scientific">Cryptolaemus montrouzieri</name>
    <dbReference type="NCBI Taxonomy" id="559131"/>
    <lineage>
        <taxon>Eukaryota</taxon>
        <taxon>Metazoa</taxon>
        <taxon>Ecdysozoa</taxon>
        <taxon>Arthropoda</taxon>
        <taxon>Hexapoda</taxon>
        <taxon>Insecta</taxon>
        <taxon>Pterygota</taxon>
        <taxon>Neoptera</taxon>
        <taxon>Endopterygota</taxon>
        <taxon>Coleoptera</taxon>
        <taxon>Polyphaga</taxon>
        <taxon>Cucujiformia</taxon>
        <taxon>Coccinelloidea</taxon>
        <taxon>Coccinellidae</taxon>
        <taxon>Scymninae</taxon>
        <taxon>Scymnini</taxon>
        <taxon>Cryptolaemus</taxon>
    </lineage>
</organism>
<evidence type="ECO:0000313" key="1">
    <source>
        <dbReference type="EMBL" id="KAL3270326.1"/>
    </source>
</evidence>
<keyword evidence="2" id="KW-1185">Reference proteome</keyword>
<gene>
    <name evidence="1" type="ORF">HHI36_009374</name>
</gene>
<name>A0ABD2MW22_9CUCU</name>